<dbReference type="EMBL" id="GBRH01278470">
    <property type="protein sequence ID" value="JAD19425.1"/>
    <property type="molecule type" value="Transcribed_RNA"/>
</dbReference>
<sequence length="44" mass="4688">MEAAAPWRRIAGRRSSATLGRRSETVITSLARASTTCLAISRGV</sequence>
<dbReference type="AlphaFoldDB" id="A0A0A8Y2H7"/>
<evidence type="ECO:0000313" key="1">
    <source>
        <dbReference type="EMBL" id="JAD19425.1"/>
    </source>
</evidence>
<protein>
    <submittedName>
        <fullName evidence="1">Uncharacterized protein</fullName>
    </submittedName>
</protein>
<organism evidence="1">
    <name type="scientific">Arundo donax</name>
    <name type="common">Giant reed</name>
    <name type="synonym">Donax arundinaceus</name>
    <dbReference type="NCBI Taxonomy" id="35708"/>
    <lineage>
        <taxon>Eukaryota</taxon>
        <taxon>Viridiplantae</taxon>
        <taxon>Streptophyta</taxon>
        <taxon>Embryophyta</taxon>
        <taxon>Tracheophyta</taxon>
        <taxon>Spermatophyta</taxon>
        <taxon>Magnoliopsida</taxon>
        <taxon>Liliopsida</taxon>
        <taxon>Poales</taxon>
        <taxon>Poaceae</taxon>
        <taxon>PACMAD clade</taxon>
        <taxon>Arundinoideae</taxon>
        <taxon>Arundineae</taxon>
        <taxon>Arundo</taxon>
    </lineage>
</organism>
<reference evidence="1" key="1">
    <citation type="submission" date="2014-09" db="EMBL/GenBank/DDBJ databases">
        <authorList>
            <person name="Magalhaes I.L.F."/>
            <person name="Oliveira U."/>
            <person name="Santos F.R."/>
            <person name="Vidigal T.H.D.A."/>
            <person name="Brescovit A.D."/>
            <person name="Santos A.J."/>
        </authorList>
    </citation>
    <scope>NUCLEOTIDE SEQUENCE</scope>
    <source>
        <tissue evidence="1">Shoot tissue taken approximately 20 cm above the soil surface</tissue>
    </source>
</reference>
<accession>A0A0A8Y2H7</accession>
<proteinExistence type="predicted"/>
<reference evidence="1" key="2">
    <citation type="journal article" date="2015" name="Data Brief">
        <title>Shoot transcriptome of the giant reed, Arundo donax.</title>
        <authorList>
            <person name="Barrero R.A."/>
            <person name="Guerrero F.D."/>
            <person name="Moolhuijzen P."/>
            <person name="Goolsby J.A."/>
            <person name="Tidwell J."/>
            <person name="Bellgard S.E."/>
            <person name="Bellgard M.I."/>
        </authorList>
    </citation>
    <scope>NUCLEOTIDE SEQUENCE</scope>
    <source>
        <tissue evidence="1">Shoot tissue taken approximately 20 cm above the soil surface</tissue>
    </source>
</reference>
<name>A0A0A8Y2H7_ARUDO</name>